<keyword evidence="8" id="KW-1185">Reference proteome</keyword>
<evidence type="ECO:0000256" key="6">
    <source>
        <dbReference type="ARBA" id="ARBA00034496"/>
    </source>
</evidence>
<dbReference type="RefSeq" id="WP_172308998.1">
    <property type="nucleotide sequence ID" value="NZ_WOEY01000015.1"/>
</dbReference>
<keyword evidence="2" id="KW-0813">Transport</keyword>
<evidence type="ECO:0000313" key="8">
    <source>
        <dbReference type="Proteomes" id="UP000652198"/>
    </source>
</evidence>
<accession>A0ABX2BHH0</accession>
<evidence type="ECO:0000256" key="5">
    <source>
        <dbReference type="ARBA" id="ARBA00023004"/>
    </source>
</evidence>
<evidence type="ECO:0000256" key="4">
    <source>
        <dbReference type="ARBA" id="ARBA00022723"/>
    </source>
</evidence>
<dbReference type="CDD" id="cd14773">
    <property type="entry name" value="TrHb2_PhHbO-like_O"/>
    <property type="match status" value="1"/>
</dbReference>
<evidence type="ECO:0000313" key="7">
    <source>
        <dbReference type="EMBL" id="NPT40370.1"/>
    </source>
</evidence>
<dbReference type="PANTHER" id="PTHR47366">
    <property type="entry name" value="TWO-ON-TWO HEMOGLOBIN-3"/>
    <property type="match status" value="1"/>
</dbReference>
<proteinExistence type="inferred from homology"/>
<dbReference type="PANTHER" id="PTHR47366:SF1">
    <property type="entry name" value="TWO-ON-TWO HEMOGLOBIN-3"/>
    <property type="match status" value="1"/>
</dbReference>
<dbReference type="Pfam" id="PF01152">
    <property type="entry name" value="Bac_globin"/>
    <property type="match status" value="1"/>
</dbReference>
<dbReference type="InterPro" id="IPR044203">
    <property type="entry name" value="GlbO/GLB3-like"/>
</dbReference>
<protein>
    <submittedName>
        <fullName evidence="7">Globin-like protein</fullName>
    </submittedName>
</protein>
<dbReference type="EMBL" id="WOEY01000015">
    <property type="protein sequence ID" value="NPT40370.1"/>
    <property type="molecule type" value="Genomic_DNA"/>
</dbReference>
<dbReference type="InterPro" id="IPR009050">
    <property type="entry name" value="Globin-like_sf"/>
</dbReference>
<gene>
    <name evidence="7" type="ORF">GNZ12_03390</name>
</gene>
<evidence type="ECO:0000256" key="3">
    <source>
        <dbReference type="ARBA" id="ARBA00022617"/>
    </source>
</evidence>
<comment type="cofactor">
    <cofactor evidence="1">
        <name>heme</name>
        <dbReference type="ChEBI" id="CHEBI:30413"/>
    </cofactor>
</comment>
<comment type="caution">
    <text evidence="7">The sequence shown here is derived from an EMBL/GenBank/DDBJ whole genome shotgun (WGS) entry which is preliminary data.</text>
</comment>
<dbReference type="Proteomes" id="UP000652198">
    <property type="component" value="Unassembled WGS sequence"/>
</dbReference>
<organism evidence="7 8">
    <name type="scientific">Paraburkholderia solitsugae</name>
    <dbReference type="NCBI Taxonomy" id="2675748"/>
    <lineage>
        <taxon>Bacteria</taxon>
        <taxon>Pseudomonadati</taxon>
        <taxon>Pseudomonadota</taxon>
        <taxon>Betaproteobacteria</taxon>
        <taxon>Burkholderiales</taxon>
        <taxon>Burkholderiaceae</taxon>
        <taxon>Paraburkholderia</taxon>
    </lineage>
</organism>
<evidence type="ECO:0000256" key="2">
    <source>
        <dbReference type="ARBA" id="ARBA00022448"/>
    </source>
</evidence>
<dbReference type="SUPFAM" id="SSF46458">
    <property type="entry name" value="Globin-like"/>
    <property type="match status" value="1"/>
</dbReference>
<keyword evidence="5" id="KW-0408">Iron</keyword>
<name>A0ABX2BHH0_9BURK</name>
<dbReference type="InterPro" id="IPR019795">
    <property type="entry name" value="Globin_bac-like_CS"/>
</dbReference>
<comment type="similarity">
    <text evidence="6">Belongs to the truncated hemoglobin family. Group II subfamily.</text>
</comment>
<dbReference type="Gene3D" id="1.10.490.10">
    <property type="entry name" value="Globins"/>
    <property type="match status" value="1"/>
</dbReference>
<dbReference type="InterPro" id="IPR012292">
    <property type="entry name" value="Globin/Proto"/>
</dbReference>
<dbReference type="PROSITE" id="PS01213">
    <property type="entry name" value="GLOBIN_FAM_2"/>
    <property type="match status" value="1"/>
</dbReference>
<keyword evidence="3" id="KW-0349">Heme</keyword>
<evidence type="ECO:0000256" key="1">
    <source>
        <dbReference type="ARBA" id="ARBA00001971"/>
    </source>
</evidence>
<keyword evidence="4" id="KW-0479">Metal-binding</keyword>
<reference evidence="7 8" key="1">
    <citation type="submission" date="2019-11" db="EMBL/GenBank/DDBJ databases">
        <title>Metabolism of dissolved organic matter in forest soils.</title>
        <authorList>
            <person name="Cyle K.T."/>
            <person name="Wilhelm R.C."/>
            <person name="Martinez C.E."/>
        </authorList>
    </citation>
    <scope>NUCLEOTIDE SEQUENCE [LARGE SCALE GENOMIC DNA]</scope>
    <source>
        <strain evidence="7 8">1N</strain>
    </source>
</reference>
<dbReference type="InterPro" id="IPR001486">
    <property type="entry name" value="Hemoglobin_trunc"/>
</dbReference>
<sequence>MEAQRPTVYQMIGGEQALERLVEKFYDIIETDPDGAIVHALHLKGFGINHVRLAQFEFLSGFFGGPQYYAERMGHANLRAMHEHLQMGFTEIKAWLICMEKAINALEFDSDVKAKLMQHFTRSAESLKSRS</sequence>